<accession>A0A6N9Q1M9</accession>
<dbReference type="AlphaFoldDB" id="A0A6N9Q1M9"/>
<dbReference type="OrthoDB" id="1726013at2"/>
<protein>
    <submittedName>
        <fullName evidence="2">DUF2619 domain-containing protein</fullName>
    </submittedName>
</protein>
<name>A0A6N9Q1M9_9BACL</name>
<dbReference type="Pfam" id="PF10942">
    <property type="entry name" value="DUF2619"/>
    <property type="match status" value="1"/>
</dbReference>
<dbReference type="EMBL" id="SIJB01000004">
    <property type="protein sequence ID" value="NBI27558.1"/>
    <property type="molecule type" value="Genomic_DNA"/>
</dbReference>
<evidence type="ECO:0000313" key="2">
    <source>
        <dbReference type="EMBL" id="NBI27558.1"/>
    </source>
</evidence>
<keyword evidence="1" id="KW-0472">Membrane</keyword>
<dbReference type="Proteomes" id="UP000448943">
    <property type="component" value="Unassembled WGS sequence"/>
</dbReference>
<keyword evidence="1" id="KW-0812">Transmembrane</keyword>
<dbReference type="InterPro" id="IPR020390">
    <property type="entry name" value="Uncharacterised_YqhV"/>
</dbReference>
<feature type="transmembrane region" description="Helical" evidence="1">
    <location>
        <begin position="6"/>
        <end position="22"/>
    </location>
</feature>
<evidence type="ECO:0000313" key="3">
    <source>
        <dbReference type="Proteomes" id="UP000448943"/>
    </source>
</evidence>
<keyword evidence="3" id="KW-1185">Reference proteome</keyword>
<keyword evidence="1" id="KW-1133">Transmembrane helix</keyword>
<gene>
    <name evidence="2" type="ORF">ERL59_01065</name>
</gene>
<comment type="caution">
    <text evidence="2">The sequence shown here is derived from an EMBL/GenBank/DDBJ whole genome shotgun (WGS) entry which is preliminary data.</text>
</comment>
<feature type="transmembrane region" description="Helical" evidence="1">
    <location>
        <begin position="60"/>
        <end position="78"/>
    </location>
</feature>
<reference evidence="2 3" key="1">
    <citation type="submission" date="2019-01" db="EMBL/GenBank/DDBJ databases">
        <title>Chengkuizengella sp. nov., isolated from deep-sea sediment of East Pacific Ocean.</title>
        <authorList>
            <person name="Yang J."/>
            <person name="Lai Q."/>
            <person name="Shao Z."/>
        </authorList>
    </citation>
    <scope>NUCLEOTIDE SEQUENCE [LARGE SCALE GENOMIC DNA]</scope>
    <source>
        <strain evidence="2 3">YPA3-1-1</strain>
    </source>
</reference>
<evidence type="ECO:0000256" key="1">
    <source>
        <dbReference type="SAM" id="Phobius"/>
    </source>
</evidence>
<proteinExistence type="predicted"/>
<sequence length="80" mass="8624">MVVLRLLSGSIEIFAAFIMFRLNQVEKALMVNTGLALVGPIILITTTSIGLLGIADKLSVSKLCWIFIGVSCIFIGIVKK</sequence>
<organism evidence="2 3">
    <name type="scientific">Chengkuizengella marina</name>
    <dbReference type="NCBI Taxonomy" id="2507566"/>
    <lineage>
        <taxon>Bacteria</taxon>
        <taxon>Bacillati</taxon>
        <taxon>Bacillota</taxon>
        <taxon>Bacilli</taxon>
        <taxon>Bacillales</taxon>
        <taxon>Paenibacillaceae</taxon>
        <taxon>Chengkuizengella</taxon>
    </lineage>
</organism>
<feature type="transmembrane region" description="Helical" evidence="1">
    <location>
        <begin position="34"/>
        <end position="54"/>
    </location>
</feature>